<dbReference type="AlphaFoldDB" id="A0A0G2AI40"/>
<dbReference type="EMBL" id="LCRI01000031">
    <property type="protein sequence ID" value="KKW32219.1"/>
    <property type="molecule type" value="Genomic_DNA"/>
</dbReference>
<feature type="non-terminal residue" evidence="1">
    <location>
        <position position="1"/>
    </location>
</feature>
<dbReference type="Proteomes" id="UP000034711">
    <property type="component" value="Unassembled WGS sequence"/>
</dbReference>
<sequence>SDFRIAKTEVVAAWRQRLPLRHPEFRDRDAKALCGPGCAWGARDLTGDELAVDAALTAFTEEIFDELIWSEFTRG</sequence>
<gene>
    <name evidence="1" type="ORF">UY77_C0031G0005</name>
</gene>
<reference evidence="1 2" key="1">
    <citation type="journal article" date="2015" name="Nature">
        <title>rRNA introns, odd ribosomes, and small enigmatic genomes across a large radiation of phyla.</title>
        <authorList>
            <person name="Brown C.T."/>
            <person name="Hug L.A."/>
            <person name="Thomas B.C."/>
            <person name="Sharon I."/>
            <person name="Castelle C.J."/>
            <person name="Singh A."/>
            <person name="Wilkins M.J."/>
            <person name="Williams K.H."/>
            <person name="Banfield J.F."/>
        </authorList>
    </citation>
    <scope>NUCLEOTIDE SEQUENCE [LARGE SCALE GENOMIC DNA]</scope>
</reference>
<evidence type="ECO:0000313" key="1">
    <source>
        <dbReference type="EMBL" id="KKW32219.1"/>
    </source>
</evidence>
<accession>A0A0G2AI40</accession>
<organism evidence="1 2">
    <name type="scientific">Candidatus Uhrbacteria bacterium GW2011_GWA2_53_10</name>
    <dbReference type="NCBI Taxonomy" id="1618980"/>
    <lineage>
        <taxon>Bacteria</taxon>
        <taxon>Candidatus Uhriibacteriota</taxon>
    </lineage>
</organism>
<evidence type="ECO:0000313" key="2">
    <source>
        <dbReference type="Proteomes" id="UP000034711"/>
    </source>
</evidence>
<comment type="caution">
    <text evidence="1">The sequence shown here is derived from an EMBL/GenBank/DDBJ whole genome shotgun (WGS) entry which is preliminary data.</text>
</comment>
<name>A0A0G2AI40_9BACT</name>
<proteinExistence type="predicted"/>
<protein>
    <submittedName>
        <fullName evidence="1">Uncharacterized protein</fullName>
    </submittedName>
</protein>